<evidence type="ECO:0000313" key="2">
    <source>
        <dbReference type="EMBL" id="SNR78726.1"/>
    </source>
</evidence>
<evidence type="ECO:0000259" key="1">
    <source>
        <dbReference type="Pfam" id="PF13360"/>
    </source>
</evidence>
<gene>
    <name evidence="2" type="ORF">SAMN06264365_105463</name>
</gene>
<dbReference type="PANTHER" id="PTHR34512">
    <property type="entry name" value="CELL SURFACE PROTEIN"/>
    <property type="match status" value="1"/>
</dbReference>
<dbReference type="Pfam" id="PF13360">
    <property type="entry name" value="PQQ_2"/>
    <property type="match status" value="1"/>
</dbReference>
<sequence length="341" mass="36869">MLWARRLHLRSYAMAVGFGSVVVAERNSRLVRLDAVSGEPYWDRRVEDCWGTPVIAGGHCLYLSQAGVLHCFDLATGQPLWSRPGLYLRGHLTVSGSAVFVGGWRGYHPLTRVALADGSCLPIDEAATAEAGPLARPLPLWVEPERDAGGPAVLVAGAARPALLVMAASGVVLSEWALPQPVLFPDAGEGYRVSADGRVVFLSGPRTVMTFHPARGVQVLWRHVRDIHPLPPILDEQTLWLLDDTGITVVDVDRGVVVDEQRLPHRAVHTATLTANRALFALADGSIIAVDRIGGRSAPARVPRRVDRLSAGEDDLVHAIGKGHLVTFRGFGREGDDDHHQ</sequence>
<feature type="domain" description="Pyrrolo-quinoline quinone repeat" evidence="1">
    <location>
        <begin position="15"/>
        <end position="99"/>
    </location>
</feature>
<accession>A0A238Z5R9</accession>
<dbReference type="SUPFAM" id="SSF50998">
    <property type="entry name" value="Quinoprotein alcohol dehydrogenase-like"/>
    <property type="match status" value="1"/>
</dbReference>
<organism evidence="2 3">
    <name type="scientific">Actinoplanes regularis</name>
    <dbReference type="NCBI Taxonomy" id="52697"/>
    <lineage>
        <taxon>Bacteria</taxon>
        <taxon>Bacillati</taxon>
        <taxon>Actinomycetota</taxon>
        <taxon>Actinomycetes</taxon>
        <taxon>Micromonosporales</taxon>
        <taxon>Micromonosporaceae</taxon>
        <taxon>Actinoplanes</taxon>
    </lineage>
</organism>
<dbReference type="Gene3D" id="2.130.10.10">
    <property type="entry name" value="YVTN repeat-like/Quinoprotein amine dehydrogenase"/>
    <property type="match status" value="1"/>
</dbReference>
<dbReference type="InterPro" id="IPR011047">
    <property type="entry name" value="Quinoprotein_ADH-like_sf"/>
</dbReference>
<dbReference type="EMBL" id="FZNR01000005">
    <property type="protein sequence ID" value="SNR78726.1"/>
    <property type="molecule type" value="Genomic_DNA"/>
</dbReference>
<name>A0A238Z5R9_9ACTN</name>
<dbReference type="RefSeq" id="WP_179277148.1">
    <property type="nucleotide sequence ID" value="NZ_BOMU01000035.1"/>
</dbReference>
<protein>
    <submittedName>
        <fullName evidence="2">PQQ-like domain-containing protein</fullName>
    </submittedName>
</protein>
<dbReference type="Proteomes" id="UP000198415">
    <property type="component" value="Unassembled WGS sequence"/>
</dbReference>
<dbReference type="PANTHER" id="PTHR34512:SF30">
    <property type="entry name" value="OUTER MEMBRANE PROTEIN ASSEMBLY FACTOR BAMB"/>
    <property type="match status" value="1"/>
</dbReference>
<dbReference type="AlphaFoldDB" id="A0A238Z5R9"/>
<keyword evidence="3" id="KW-1185">Reference proteome</keyword>
<dbReference type="InterPro" id="IPR002372">
    <property type="entry name" value="PQQ_rpt_dom"/>
</dbReference>
<proteinExistence type="predicted"/>
<dbReference type="InterPro" id="IPR015943">
    <property type="entry name" value="WD40/YVTN_repeat-like_dom_sf"/>
</dbReference>
<evidence type="ECO:0000313" key="3">
    <source>
        <dbReference type="Proteomes" id="UP000198415"/>
    </source>
</evidence>
<reference evidence="2 3" key="1">
    <citation type="submission" date="2017-06" db="EMBL/GenBank/DDBJ databases">
        <authorList>
            <person name="Kim H.J."/>
            <person name="Triplett B.A."/>
        </authorList>
    </citation>
    <scope>NUCLEOTIDE SEQUENCE [LARGE SCALE GENOMIC DNA]</scope>
    <source>
        <strain evidence="2 3">DSM 43151</strain>
    </source>
</reference>